<accession>A0ABS8AJP2</accession>
<gene>
    <name evidence="1" type="ORF">LGH70_23055</name>
</gene>
<protein>
    <submittedName>
        <fullName evidence="1">Uncharacterized protein</fullName>
    </submittedName>
</protein>
<proteinExistence type="predicted"/>
<dbReference type="EMBL" id="JAJADQ010000018">
    <property type="protein sequence ID" value="MCB2380491.1"/>
    <property type="molecule type" value="Genomic_DNA"/>
</dbReference>
<comment type="caution">
    <text evidence="1">The sequence shown here is derived from an EMBL/GenBank/DDBJ whole genome shotgun (WGS) entry which is preliminary data.</text>
</comment>
<keyword evidence="2" id="KW-1185">Reference proteome</keyword>
<evidence type="ECO:0000313" key="1">
    <source>
        <dbReference type="EMBL" id="MCB2380491.1"/>
    </source>
</evidence>
<name>A0ABS8AJP2_9BACT</name>
<dbReference type="RefSeq" id="WP_226190537.1">
    <property type="nucleotide sequence ID" value="NZ_JAJADQ010000018.1"/>
</dbReference>
<organism evidence="1 2">
    <name type="scientific">Hymenobacter nitidus</name>
    <dbReference type="NCBI Taxonomy" id="2880929"/>
    <lineage>
        <taxon>Bacteria</taxon>
        <taxon>Pseudomonadati</taxon>
        <taxon>Bacteroidota</taxon>
        <taxon>Cytophagia</taxon>
        <taxon>Cytophagales</taxon>
        <taxon>Hymenobacteraceae</taxon>
        <taxon>Hymenobacter</taxon>
    </lineage>
</organism>
<reference evidence="1" key="1">
    <citation type="submission" date="2021-10" db="EMBL/GenBank/DDBJ databases">
        <authorList>
            <person name="Dean J.D."/>
            <person name="Kim M.K."/>
            <person name="Newey C.N."/>
            <person name="Stoker T.S."/>
            <person name="Thompson D.W."/>
            <person name="Grose J.H."/>
        </authorList>
    </citation>
    <scope>NUCLEOTIDE SEQUENCE</scope>
    <source>
        <strain evidence="1">BT635</strain>
    </source>
</reference>
<evidence type="ECO:0000313" key="2">
    <source>
        <dbReference type="Proteomes" id="UP001165297"/>
    </source>
</evidence>
<sequence length="384" mass="42671">MKKILLTFLCGFTMQVSFGQQLLDVADLTLRLRAGEEKDLYYSFDASDQVVYSFQEIDRKPLKTISIVEEASGSVKYEDYEVTQVHAKTIPVYKRGVYKFHFVNASLLKGKVCKIRIQRQLAPGSRPDFNTSVRWVEQADTTYNVYTKKVITGYREYEVPKTRRVLARVDTTIMPVLNRVEWVHSQMNLDHPNYSLINFSLPVNVAEPNQLLPYRTTEVVSWAYSLGVGDSGKAWYKDANKKATVKGAVKAGVAAGLATGGTGALAMLAIEGVSLFSNPPSGDNCLFSVLFSRNGQNYALTTVAGNSVAASGQVTSLKQGTLTLKLENDNTIDAINVDVNIVACVVTKIYKDETYSVKKSEPIEEMKTIKEPKIAMRKVPMLMD</sequence>
<dbReference type="Proteomes" id="UP001165297">
    <property type="component" value="Unassembled WGS sequence"/>
</dbReference>